<dbReference type="PANTHER" id="PTHR30097">
    <property type="entry name" value="CATION EFFLUX SYSTEM PROTEIN CUSB"/>
    <property type="match status" value="1"/>
</dbReference>
<dbReference type="GO" id="GO:0022857">
    <property type="term" value="F:transmembrane transporter activity"/>
    <property type="evidence" value="ECO:0007669"/>
    <property type="project" value="InterPro"/>
</dbReference>
<dbReference type="GO" id="GO:0060003">
    <property type="term" value="P:copper ion export"/>
    <property type="evidence" value="ECO:0007669"/>
    <property type="project" value="TreeGrafter"/>
</dbReference>
<dbReference type="AlphaFoldDB" id="A0A9D2ILE0"/>
<feature type="domain" description="CzcB-like C-terminal circularly permuted SH3-like" evidence="5">
    <location>
        <begin position="317"/>
        <end position="374"/>
    </location>
</feature>
<protein>
    <submittedName>
        <fullName evidence="6">Efflux RND transporter periplasmic adaptor subunit</fullName>
    </submittedName>
</protein>
<dbReference type="GO" id="GO:0015679">
    <property type="term" value="P:plasma membrane copper ion transport"/>
    <property type="evidence" value="ECO:0007669"/>
    <property type="project" value="TreeGrafter"/>
</dbReference>
<feature type="chain" id="PRO_5038505585" evidence="4">
    <location>
        <begin position="24"/>
        <end position="392"/>
    </location>
</feature>
<dbReference type="InterPro" id="IPR051909">
    <property type="entry name" value="MFP_Cation_Efflux"/>
</dbReference>
<evidence type="ECO:0000256" key="3">
    <source>
        <dbReference type="SAM" id="MobiDB-lite"/>
    </source>
</evidence>
<dbReference type="PROSITE" id="PS51257">
    <property type="entry name" value="PROKAR_LIPOPROTEIN"/>
    <property type="match status" value="1"/>
</dbReference>
<keyword evidence="4" id="KW-0732">Signal</keyword>
<evidence type="ECO:0000256" key="4">
    <source>
        <dbReference type="SAM" id="SignalP"/>
    </source>
</evidence>
<dbReference type="Gene3D" id="2.40.30.170">
    <property type="match status" value="1"/>
</dbReference>
<keyword evidence="2" id="KW-0813">Transport</keyword>
<comment type="similarity">
    <text evidence="1">Belongs to the membrane fusion protein (MFP) (TC 8.A.1) family.</text>
</comment>
<dbReference type="Pfam" id="PF25975">
    <property type="entry name" value="CzcB_C"/>
    <property type="match status" value="1"/>
</dbReference>
<accession>A0A9D2ILE0</accession>
<evidence type="ECO:0000259" key="5">
    <source>
        <dbReference type="Pfam" id="PF25975"/>
    </source>
</evidence>
<dbReference type="Gene3D" id="2.40.420.20">
    <property type="match status" value="1"/>
</dbReference>
<reference evidence="6" key="1">
    <citation type="journal article" date="2021" name="PeerJ">
        <title>Extensive microbial diversity within the chicken gut microbiome revealed by metagenomics and culture.</title>
        <authorList>
            <person name="Gilroy R."/>
            <person name="Ravi A."/>
            <person name="Getino M."/>
            <person name="Pursley I."/>
            <person name="Horton D.L."/>
            <person name="Alikhan N.F."/>
            <person name="Baker D."/>
            <person name="Gharbi K."/>
            <person name="Hall N."/>
            <person name="Watson M."/>
            <person name="Adriaenssens E.M."/>
            <person name="Foster-Nyarko E."/>
            <person name="Jarju S."/>
            <person name="Secka A."/>
            <person name="Antonio M."/>
            <person name="Oren A."/>
            <person name="Chaudhuri R.R."/>
            <person name="La Ragione R."/>
            <person name="Hildebrand F."/>
            <person name="Pallen M.J."/>
        </authorList>
    </citation>
    <scope>NUCLEOTIDE SEQUENCE</scope>
    <source>
        <strain evidence="6">ChiHjej11B10-19426</strain>
    </source>
</reference>
<gene>
    <name evidence="6" type="ORF">H9816_04795</name>
</gene>
<evidence type="ECO:0000256" key="2">
    <source>
        <dbReference type="ARBA" id="ARBA00022448"/>
    </source>
</evidence>
<evidence type="ECO:0000313" key="7">
    <source>
        <dbReference type="Proteomes" id="UP000824014"/>
    </source>
</evidence>
<comment type="caution">
    <text evidence="6">The sequence shown here is derived from an EMBL/GenBank/DDBJ whole genome shotgun (WGS) entry which is preliminary data.</text>
</comment>
<dbReference type="PANTHER" id="PTHR30097:SF4">
    <property type="entry name" value="SLR6042 PROTEIN"/>
    <property type="match status" value="1"/>
</dbReference>
<dbReference type="EMBL" id="DXCC01000015">
    <property type="protein sequence ID" value="HIZ15209.1"/>
    <property type="molecule type" value="Genomic_DNA"/>
</dbReference>
<proteinExistence type="inferred from homology"/>
<dbReference type="Proteomes" id="UP000824014">
    <property type="component" value="Unassembled WGS sequence"/>
</dbReference>
<dbReference type="InterPro" id="IPR058649">
    <property type="entry name" value="CzcB_C"/>
</dbReference>
<dbReference type="Gene3D" id="2.40.50.100">
    <property type="match status" value="1"/>
</dbReference>
<dbReference type="Gene3D" id="1.10.287.470">
    <property type="entry name" value="Helix hairpin bin"/>
    <property type="match status" value="1"/>
</dbReference>
<feature type="signal peptide" evidence="4">
    <location>
        <begin position="1"/>
        <end position="23"/>
    </location>
</feature>
<reference evidence="6" key="2">
    <citation type="submission" date="2021-04" db="EMBL/GenBank/DDBJ databases">
        <authorList>
            <person name="Gilroy R."/>
        </authorList>
    </citation>
    <scope>NUCLEOTIDE SEQUENCE</scope>
    <source>
        <strain evidence="6">ChiHjej11B10-19426</strain>
    </source>
</reference>
<evidence type="ECO:0000313" key="6">
    <source>
        <dbReference type="EMBL" id="HIZ15209.1"/>
    </source>
</evidence>
<dbReference type="GO" id="GO:0016020">
    <property type="term" value="C:membrane"/>
    <property type="evidence" value="ECO:0007669"/>
    <property type="project" value="InterPro"/>
</dbReference>
<evidence type="ECO:0000256" key="1">
    <source>
        <dbReference type="ARBA" id="ARBA00009477"/>
    </source>
</evidence>
<feature type="region of interest" description="Disordered" evidence="3">
    <location>
        <begin position="25"/>
        <end position="54"/>
    </location>
</feature>
<dbReference type="SUPFAM" id="SSF111369">
    <property type="entry name" value="HlyD-like secretion proteins"/>
    <property type="match status" value="1"/>
</dbReference>
<name>A0A9D2ILE0_9BACT</name>
<dbReference type="InterPro" id="IPR006143">
    <property type="entry name" value="RND_pump_MFP"/>
</dbReference>
<dbReference type="NCBIfam" id="TIGR01730">
    <property type="entry name" value="RND_mfp"/>
    <property type="match status" value="1"/>
</dbReference>
<dbReference type="GO" id="GO:0030313">
    <property type="term" value="C:cell envelope"/>
    <property type="evidence" value="ECO:0007669"/>
    <property type="project" value="TreeGrafter"/>
</dbReference>
<organism evidence="6 7">
    <name type="scientific">Candidatus Tidjanibacter faecipullorum</name>
    <dbReference type="NCBI Taxonomy" id="2838766"/>
    <lineage>
        <taxon>Bacteria</taxon>
        <taxon>Pseudomonadati</taxon>
        <taxon>Bacteroidota</taxon>
        <taxon>Bacteroidia</taxon>
        <taxon>Bacteroidales</taxon>
        <taxon>Rikenellaceae</taxon>
        <taxon>Tidjanibacter</taxon>
    </lineage>
</organism>
<feature type="compositionally biased region" description="Basic and acidic residues" evidence="3">
    <location>
        <begin position="42"/>
        <end position="54"/>
    </location>
</feature>
<sequence length="392" mass="42706">MKKNILLTVALCAVLAGCGGRNAAPAPHNHSENETSCPSEAADAHPETEKKSDPDLIEFSPEQAARTDFAVDTVRRGTFRETLPCGGEIYVSQSEVAVVSAPIAGVVTFENGRVMENSAVRAGEGLFRISSGHLASGDAVEKARIAFEQAEADYRRIEALYRDKLVTERDYLAAQAEYLRTKAEYDPVRVADERGTLVKAPAAGYVRQLSVAPGDYVAMGQPLATIARSGRMQLRAWVSQRYFDRIGSFTDAAFRLASDDTFRRISDLGGELYTSGRIISQGTTLVPVVFEFNDDRRCPDGAAAEVILLGSERPDVVTVPLSAVTEQQGIYHVYEQLDPNHYRRRQVWLGGNDGERVEVLRGLEGGERIVTRGAVQVRMAAASGSIPHGHTH</sequence>